<dbReference type="PROSITE" id="PS51257">
    <property type="entry name" value="PROKAR_LIPOPROTEIN"/>
    <property type="match status" value="1"/>
</dbReference>
<evidence type="ECO:0000256" key="3">
    <source>
        <dbReference type="ARBA" id="ARBA00022525"/>
    </source>
</evidence>
<evidence type="ECO:0000256" key="1">
    <source>
        <dbReference type="ARBA" id="ARBA00004191"/>
    </source>
</evidence>
<evidence type="ECO:0000313" key="7">
    <source>
        <dbReference type="Proteomes" id="UP000321301"/>
    </source>
</evidence>
<evidence type="ECO:0000256" key="2">
    <source>
        <dbReference type="ARBA" id="ARBA00022512"/>
    </source>
</evidence>
<comment type="subcellular location">
    <subcellularLocation>
        <location evidence="1">Secreted</location>
        <location evidence="1">Cell wall</location>
    </subcellularLocation>
</comment>
<dbReference type="EMBL" id="BJYV01000005">
    <property type="protein sequence ID" value="GEO21037.1"/>
    <property type="molecule type" value="Genomic_DNA"/>
</dbReference>
<dbReference type="SUPFAM" id="SSF52058">
    <property type="entry name" value="L domain-like"/>
    <property type="match status" value="1"/>
</dbReference>
<name>A0A512CA82_9BACT</name>
<dbReference type="GO" id="GO:0030313">
    <property type="term" value="C:cell envelope"/>
    <property type="evidence" value="ECO:0007669"/>
    <property type="project" value="UniProtKB-SubCell"/>
</dbReference>
<keyword evidence="5" id="KW-0325">Glycoprotein</keyword>
<dbReference type="InterPro" id="IPR051648">
    <property type="entry name" value="CWI-Assembly_Regulator"/>
</dbReference>
<dbReference type="RefSeq" id="WP_020893530.1">
    <property type="nucleotide sequence ID" value="NZ_BJYV01000005.1"/>
</dbReference>
<organism evidence="6 7">
    <name type="scientific">Cyclobacterium qasimii</name>
    <dbReference type="NCBI Taxonomy" id="1350429"/>
    <lineage>
        <taxon>Bacteria</taxon>
        <taxon>Pseudomonadati</taxon>
        <taxon>Bacteroidota</taxon>
        <taxon>Cytophagia</taxon>
        <taxon>Cytophagales</taxon>
        <taxon>Cyclobacteriaceae</taxon>
        <taxon>Cyclobacterium</taxon>
    </lineage>
</organism>
<reference evidence="6 7" key="1">
    <citation type="submission" date="2019-07" db="EMBL/GenBank/DDBJ databases">
        <title>Whole genome shotgun sequence of Cyclobacterium qasimii NBRC 106168.</title>
        <authorList>
            <person name="Hosoyama A."/>
            <person name="Uohara A."/>
            <person name="Ohji S."/>
            <person name="Ichikawa N."/>
        </authorList>
    </citation>
    <scope>NUCLEOTIDE SEQUENCE [LARGE SCALE GENOMIC DNA]</scope>
    <source>
        <strain evidence="6 7">NBRC 106168</strain>
    </source>
</reference>
<dbReference type="AlphaFoldDB" id="A0A512CA82"/>
<dbReference type="PANTHER" id="PTHR31018">
    <property type="entry name" value="SPORULATION-SPECIFIC PROTEIN-RELATED"/>
    <property type="match status" value="1"/>
</dbReference>
<evidence type="ECO:0000313" key="6">
    <source>
        <dbReference type="EMBL" id="GEO21037.1"/>
    </source>
</evidence>
<sequence>MNNFRFTSLLAVILVIFFGVSCKKEPLPEIPPNGDISLVIDIEGCFRSNLSSERIDDIESIWVSIENENGIIEGYPKKFEDFSLEEYTIHLTINNLATGNYKLGKLLLMDENGNVTYATPLQDAPFSSRIPKPVPFQFETLKNQDNIIYATALSTRCYTPADFGLSDEEVTFRKEISFVGGTFEGNIHMPNQKSIDEFGARCYSNIKGTVKIMHSEEELDLSPLQSIQEIEILFISLNPHLISIKGLHSLNTVKFLHILNNPILESLEGLSNLREVKNQIYIYENSKINNLNGLENLVTITKSLGIGGNNSLTSLEGLNNLQNCPEIEIEDNINLRSIGDLEKLTTFNSFSVSRNPKLKPFWEIFSPLKEINTLHLSFMEIDNFTNKFPKDFKITGSLILNEISGLESLKDLPVREELQGHLSIRKIFKLGNLEGLENLTTIKGRLLIDFNANLKSLKGLDNLSTIGNIFDIRYNDKLEDLCALNKLFTTNTPYNTDISKNAYNPKINDFLNGKCSK</sequence>
<keyword evidence="4" id="KW-0732">Signal</keyword>
<proteinExistence type="predicted"/>
<dbReference type="PANTHER" id="PTHR31018:SF3">
    <property type="entry name" value="RECEPTOR PROTEIN-TYROSINE KINASE"/>
    <property type="match status" value="1"/>
</dbReference>
<dbReference type="InterPro" id="IPR036941">
    <property type="entry name" value="Rcpt_L-dom_sf"/>
</dbReference>
<keyword evidence="7" id="KW-1185">Reference proteome</keyword>
<accession>A0A512CA82</accession>
<evidence type="ECO:0000256" key="5">
    <source>
        <dbReference type="ARBA" id="ARBA00023180"/>
    </source>
</evidence>
<protein>
    <submittedName>
        <fullName evidence="6">Uncharacterized protein</fullName>
    </submittedName>
</protein>
<dbReference type="Proteomes" id="UP000321301">
    <property type="component" value="Unassembled WGS sequence"/>
</dbReference>
<evidence type="ECO:0000256" key="4">
    <source>
        <dbReference type="ARBA" id="ARBA00022729"/>
    </source>
</evidence>
<comment type="caution">
    <text evidence="6">The sequence shown here is derived from an EMBL/GenBank/DDBJ whole genome shotgun (WGS) entry which is preliminary data.</text>
</comment>
<gene>
    <name evidence="6" type="ORF">CQA01_15710</name>
</gene>
<keyword evidence="2" id="KW-0134">Cell wall</keyword>
<keyword evidence="3" id="KW-0964">Secreted</keyword>
<dbReference type="Gene3D" id="3.80.20.20">
    <property type="entry name" value="Receptor L-domain"/>
    <property type="match status" value="2"/>
</dbReference>